<feature type="region of interest" description="Disordered" evidence="8">
    <location>
        <begin position="748"/>
        <end position="775"/>
    </location>
</feature>
<evidence type="ECO:0000256" key="8">
    <source>
        <dbReference type="SAM" id="MobiDB-lite"/>
    </source>
</evidence>
<feature type="compositionally biased region" description="Low complexity" evidence="8">
    <location>
        <begin position="160"/>
        <end position="171"/>
    </location>
</feature>
<keyword evidence="3 9" id="KW-0732">Signal</keyword>
<dbReference type="PANTHER" id="PTHR11247:SF8">
    <property type="entry name" value="PALMITOYL-PROTEIN THIOESTERASE 1"/>
    <property type="match status" value="1"/>
</dbReference>
<name>A0A7S4EJU5_9STRA</name>
<dbReference type="EC" id="3.1.2.22" evidence="1"/>
<keyword evidence="4" id="KW-0378">Hydrolase</keyword>
<evidence type="ECO:0000256" key="5">
    <source>
        <dbReference type="ARBA" id="ARBA00023157"/>
    </source>
</evidence>
<dbReference type="Pfam" id="PF02089">
    <property type="entry name" value="Palm_thioest"/>
    <property type="match status" value="1"/>
</dbReference>
<dbReference type="GO" id="GO:0005764">
    <property type="term" value="C:lysosome"/>
    <property type="evidence" value="ECO:0007669"/>
    <property type="project" value="TreeGrafter"/>
</dbReference>
<evidence type="ECO:0000313" key="10">
    <source>
        <dbReference type="EMBL" id="CAE0718013.1"/>
    </source>
</evidence>
<feature type="compositionally biased region" description="Low complexity" evidence="8">
    <location>
        <begin position="138"/>
        <end position="153"/>
    </location>
</feature>
<dbReference type="Gene3D" id="3.40.50.1820">
    <property type="entry name" value="alpha/beta hydrolase"/>
    <property type="match status" value="1"/>
</dbReference>
<feature type="compositionally biased region" description="Low complexity" evidence="8">
    <location>
        <begin position="544"/>
        <end position="569"/>
    </location>
</feature>
<dbReference type="InterPro" id="IPR002472">
    <property type="entry name" value="Palm_thioest"/>
</dbReference>
<gene>
    <name evidence="10" type="ORF">PAUS00366_LOCUS10766</name>
</gene>
<sequence length="844" mass="94683">MWDPRCSRLCAILVAFLVAGVSLGLEEPSPPTTATTTTKESSATNASATTNTNTNSNAATKKKKRGPCATAIDTNNNGNSNSLYATHPVLCDMLDRLEEDAELVASEMTEFARANNLLVGEQWDWNNVNINVNVNAEAKQQQQQQQHQRSRQQALESIVHHQQQPDQPQQPQEHKQPQQEHKQLPVVFAHGMGDSCFNNGMINIGKHTSELLNGVYVTCIPTGDTKTEDTTNGYFMNMNESVDVFASKVAKDPNLAGGFHAVGFSQGNNVIRGYVARYNTHAAAPTNTNTNTNNVVHTFLSVNGVNAGEGTVPGCFPKKDGGTKAAGLGSFCDLLLEQASDRAYTEFAQKHSFQSNYWRDPRESKMEDYHKHSQLARWNNEGPGSNYNQTLVDNFARTSKFVWVKATRDSMVWPSEGEHWGCPDPTDPFRKPVRSMNQTEWYQKDLFGLKTAQEAGKNVFETFEGDHLQFTMEDFDRWIVAHLKANGGDNGNGKNNSNNSDIDIDNDNDNDNDKPQQPKRVVQTTTTTTTTSTIEAASIGVNRAPSTATRSTTTTTRTQTTTTRTQTTPGSVCPRHGRLLFQQRDDQHRKAHLGTSERRLRHVHSHRRYKDRGHHQRILYEHERVGRRLCLEGGQGSEPSRRIPRRWLFPGQQRHSWVRCPVQHTRGGAHQHQHQHQQRRAHLFERQRGQCRGGNGSRLFSEEGWRHESSRTGFLLRFASGTSLRQGLHRIRPETFLPEQLLAGSTRIKDGGLPQAQPAGAMEQRGPRQQLQPNPRRQFCQDVQIRLGQSHQGQHGLAQRGRALGVPRSHRSLSKTGPFHEPDGVVPEGPVWFENGPRGRQERL</sequence>
<accession>A0A7S4EJU5</accession>
<feature type="region of interest" description="Disordered" evidence="8">
    <location>
        <begin position="789"/>
        <end position="844"/>
    </location>
</feature>
<organism evidence="10">
    <name type="scientific">Pseudo-nitzschia australis</name>
    <dbReference type="NCBI Taxonomy" id="44445"/>
    <lineage>
        <taxon>Eukaryota</taxon>
        <taxon>Sar</taxon>
        <taxon>Stramenopiles</taxon>
        <taxon>Ochrophyta</taxon>
        <taxon>Bacillariophyta</taxon>
        <taxon>Bacillariophyceae</taxon>
        <taxon>Bacillariophycidae</taxon>
        <taxon>Bacillariales</taxon>
        <taxon>Bacillariaceae</taxon>
        <taxon>Pseudo-nitzschia</taxon>
    </lineage>
</organism>
<evidence type="ECO:0000256" key="1">
    <source>
        <dbReference type="ARBA" id="ARBA00012423"/>
    </source>
</evidence>
<dbReference type="InterPro" id="IPR029058">
    <property type="entry name" value="AB_hydrolase_fold"/>
</dbReference>
<evidence type="ECO:0000256" key="3">
    <source>
        <dbReference type="ARBA" id="ARBA00022729"/>
    </source>
</evidence>
<dbReference type="SUPFAM" id="SSF53474">
    <property type="entry name" value="alpha/beta-Hydrolases"/>
    <property type="match status" value="1"/>
</dbReference>
<feature type="compositionally biased region" description="Low complexity" evidence="8">
    <location>
        <begin position="32"/>
        <end position="59"/>
    </location>
</feature>
<evidence type="ECO:0000256" key="9">
    <source>
        <dbReference type="SAM" id="SignalP"/>
    </source>
</evidence>
<feature type="region of interest" description="Disordered" evidence="8">
    <location>
        <begin position="544"/>
        <end position="575"/>
    </location>
</feature>
<proteinExistence type="predicted"/>
<feature type="region of interest" description="Disordered" evidence="8">
    <location>
        <begin position="138"/>
        <end position="180"/>
    </location>
</feature>
<keyword evidence="6" id="KW-0325">Glycoprotein</keyword>
<dbReference type="GO" id="GO:0008474">
    <property type="term" value="F:palmitoyl-(protein) hydrolase activity"/>
    <property type="evidence" value="ECO:0007669"/>
    <property type="project" value="UniProtKB-EC"/>
</dbReference>
<dbReference type="AlphaFoldDB" id="A0A7S4EJU5"/>
<dbReference type="PRINTS" id="PR00414">
    <property type="entry name" value="PPTHIESTRASE"/>
</dbReference>
<evidence type="ECO:0000256" key="4">
    <source>
        <dbReference type="ARBA" id="ARBA00022801"/>
    </source>
</evidence>
<feature type="region of interest" description="Disordered" evidence="8">
    <location>
        <begin position="486"/>
        <end position="530"/>
    </location>
</feature>
<dbReference type="EMBL" id="HBIX01014727">
    <property type="protein sequence ID" value="CAE0718013.1"/>
    <property type="molecule type" value="Transcribed_RNA"/>
</dbReference>
<feature type="compositionally biased region" description="Polar residues" evidence="8">
    <location>
        <begin position="72"/>
        <end position="83"/>
    </location>
</feature>
<feature type="region of interest" description="Disordered" evidence="8">
    <location>
        <begin position="25"/>
        <end position="83"/>
    </location>
</feature>
<dbReference type="PANTHER" id="PTHR11247">
    <property type="entry name" value="PALMITOYL-PROTEIN THIOESTERASE/DOLICHYLDIPHOSPHATASE 1"/>
    <property type="match status" value="1"/>
</dbReference>
<keyword evidence="5" id="KW-1015">Disulfide bond</keyword>
<feature type="signal peptide" evidence="9">
    <location>
        <begin position="1"/>
        <end position="24"/>
    </location>
</feature>
<evidence type="ECO:0000256" key="2">
    <source>
        <dbReference type="ARBA" id="ARBA00014212"/>
    </source>
</evidence>
<evidence type="ECO:0000256" key="7">
    <source>
        <dbReference type="ARBA" id="ARBA00031934"/>
    </source>
</evidence>
<evidence type="ECO:0000256" key="6">
    <source>
        <dbReference type="ARBA" id="ARBA00023180"/>
    </source>
</evidence>
<reference evidence="10" key="1">
    <citation type="submission" date="2021-01" db="EMBL/GenBank/DDBJ databases">
        <authorList>
            <person name="Corre E."/>
            <person name="Pelletier E."/>
            <person name="Niang G."/>
            <person name="Scheremetjew M."/>
            <person name="Finn R."/>
            <person name="Kale V."/>
            <person name="Holt S."/>
            <person name="Cochrane G."/>
            <person name="Meng A."/>
            <person name="Brown T."/>
            <person name="Cohen L."/>
        </authorList>
    </citation>
    <scope>NUCLEOTIDE SEQUENCE</scope>
    <source>
        <strain evidence="10">10249 10 AB</strain>
    </source>
</reference>
<feature type="compositionally biased region" description="Low complexity" evidence="8">
    <location>
        <begin position="492"/>
        <end position="501"/>
    </location>
</feature>
<feature type="chain" id="PRO_5031279414" description="Palmitoyl-protein thioesterase 1" evidence="9">
    <location>
        <begin position="25"/>
        <end position="844"/>
    </location>
</feature>
<protein>
    <recommendedName>
        <fullName evidence="2">Palmitoyl-protein thioesterase 1</fullName>
        <ecNumber evidence="1">3.1.2.22</ecNumber>
    </recommendedName>
    <alternativeName>
        <fullName evidence="7">Palmitoyl-protein hydrolase 1</fullName>
    </alternativeName>
</protein>